<keyword evidence="3" id="KW-0997">Cell inner membrane</keyword>
<evidence type="ECO:0000256" key="4">
    <source>
        <dbReference type="ARBA" id="ARBA00022692"/>
    </source>
</evidence>
<organism evidence="9 10">
    <name type="scientific">Desulfuromonas soudanensis</name>
    <dbReference type="NCBI Taxonomy" id="1603606"/>
    <lineage>
        <taxon>Bacteria</taxon>
        <taxon>Pseudomonadati</taxon>
        <taxon>Thermodesulfobacteriota</taxon>
        <taxon>Desulfuromonadia</taxon>
        <taxon>Desulfuromonadales</taxon>
        <taxon>Desulfuromonadaceae</taxon>
        <taxon>Desulfuromonas</taxon>
    </lineage>
</organism>
<proteinExistence type="predicted"/>
<protein>
    <submittedName>
        <fullName evidence="9">TRAP transporter, DctM subunit</fullName>
    </submittedName>
</protein>
<feature type="transmembrane region" description="Helical" evidence="7">
    <location>
        <begin position="241"/>
        <end position="259"/>
    </location>
</feature>
<dbReference type="NCBIfam" id="TIGR00786">
    <property type="entry name" value="dctM"/>
    <property type="match status" value="1"/>
</dbReference>
<keyword evidence="2" id="KW-1003">Cell membrane</keyword>
<feature type="transmembrane region" description="Helical" evidence="7">
    <location>
        <begin position="96"/>
        <end position="123"/>
    </location>
</feature>
<gene>
    <name evidence="9" type="ORF">DSOUD_2582</name>
</gene>
<feature type="transmembrane region" description="Helical" evidence="7">
    <location>
        <begin position="336"/>
        <end position="355"/>
    </location>
</feature>
<evidence type="ECO:0000256" key="3">
    <source>
        <dbReference type="ARBA" id="ARBA00022519"/>
    </source>
</evidence>
<dbReference type="PANTHER" id="PTHR33362:SF5">
    <property type="entry name" value="C4-DICARBOXYLATE TRAP TRANSPORTER LARGE PERMEASE PROTEIN DCTM"/>
    <property type="match status" value="1"/>
</dbReference>
<dbReference type="AlphaFoldDB" id="A0A0M4D7X6"/>
<dbReference type="KEGG" id="des:DSOUD_2582"/>
<evidence type="ECO:0000313" key="10">
    <source>
        <dbReference type="Proteomes" id="UP000057158"/>
    </source>
</evidence>
<feature type="transmembrane region" description="Helical" evidence="7">
    <location>
        <begin position="135"/>
        <end position="158"/>
    </location>
</feature>
<dbReference type="PANTHER" id="PTHR33362">
    <property type="entry name" value="SIALIC ACID TRAP TRANSPORTER PERMEASE PROTEIN SIAT-RELATED"/>
    <property type="match status" value="1"/>
</dbReference>
<keyword evidence="6 7" id="KW-0472">Membrane</keyword>
<dbReference type="Pfam" id="PF06808">
    <property type="entry name" value="DctM"/>
    <property type="match status" value="1"/>
</dbReference>
<evidence type="ECO:0000259" key="8">
    <source>
        <dbReference type="Pfam" id="PF06808"/>
    </source>
</evidence>
<dbReference type="RefSeq" id="WP_053551350.1">
    <property type="nucleotide sequence ID" value="NZ_CP010802.1"/>
</dbReference>
<feature type="domain" description="TRAP C4-dicarboxylate transport system permease DctM subunit" evidence="8">
    <location>
        <begin position="7"/>
        <end position="416"/>
    </location>
</feature>
<evidence type="ECO:0000256" key="6">
    <source>
        <dbReference type="ARBA" id="ARBA00023136"/>
    </source>
</evidence>
<dbReference type="GO" id="GO:0022857">
    <property type="term" value="F:transmembrane transporter activity"/>
    <property type="evidence" value="ECO:0007669"/>
    <property type="project" value="TreeGrafter"/>
</dbReference>
<feature type="transmembrane region" description="Helical" evidence="7">
    <location>
        <begin position="271"/>
        <end position="292"/>
    </location>
</feature>
<dbReference type="Proteomes" id="UP000057158">
    <property type="component" value="Chromosome"/>
</dbReference>
<reference evidence="9 10" key="1">
    <citation type="submission" date="2015-07" db="EMBL/GenBank/DDBJ databases">
        <title>Isolation and Genomic Characterization of a Novel Halophilic Metal-Reducing Deltaproteobacterium from the Deep Subsurface.</title>
        <authorList>
            <person name="Badalamenti J.P."/>
            <person name="Summers Z.M."/>
            <person name="Gralnick J.A."/>
            <person name="Bond D.R."/>
        </authorList>
    </citation>
    <scope>NUCLEOTIDE SEQUENCE [LARGE SCALE GENOMIC DNA]</scope>
    <source>
        <strain evidence="9 10">WTL</strain>
    </source>
</reference>
<comment type="subcellular location">
    <subcellularLocation>
        <location evidence="1">Cell inner membrane</location>
        <topology evidence="1">Multi-pass membrane protein</topology>
    </subcellularLocation>
</comment>
<evidence type="ECO:0000256" key="1">
    <source>
        <dbReference type="ARBA" id="ARBA00004429"/>
    </source>
</evidence>
<feature type="transmembrane region" description="Helical" evidence="7">
    <location>
        <begin position="367"/>
        <end position="384"/>
    </location>
</feature>
<dbReference type="InterPro" id="IPR004681">
    <property type="entry name" value="TRAP_DctM"/>
</dbReference>
<feature type="transmembrane region" description="Helical" evidence="7">
    <location>
        <begin position="216"/>
        <end position="234"/>
    </location>
</feature>
<dbReference type="OrthoDB" id="9790209at2"/>
<evidence type="ECO:0000256" key="7">
    <source>
        <dbReference type="SAM" id="Phobius"/>
    </source>
</evidence>
<dbReference type="PATRIC" id="fig|1603606.3.peg.2798"/>
<name>A0A0M4D7X6_9BACT</name>
<dbReference type="GO" id="GO:0015740">
    <property type="term" value="P:C4-dicarboxylate transport"/>
    <property type="evidence" value="ECO:0007669"/>
    <property type="project" value="TreeGrafter"/>
</dbReference>
<dbReference type="EMBL" id="CP010802">
    <property type="protein sequence ID" value="ALC17335.1"/>
    <property type="molecule type" value="Genomic_DNA"/>
</dbReference>
<feature type="transmembrane region" description="Helical" evidence="7">
    <location>
        <begin position="396"/>
        <end position="420"/>
    </location>
</feature>
<dbReference type="InterPro" id="IPR010656">
    <property type="entry name" value="DctM"/>
</dbReference>
<dbReference type="STRING" id="1603606.DSOUD_2582"/>
<evidence type="ECO:0000256" key="2">
    <source>
        <dbReference type="ARBA" id="ARBA00022475"/>
    </source>
</evidence>
<keyword evidence="4 7" id="KW-0812">Transmembrane</keyword>
<keyword evidence="5 7" id="KW-1133">Transmembrane helix</keyword>
<sequence length="427" mass="45082">MATLLLFILLFGLLFMGVPIAVALGLSTTLILLFFTDQPTLVIASQMFTSLDKFALMAIPLFVLAGNFLSQGGAAKRIIRFARSVVGHLPGGLPMSAIFACIIFAAVSGSSPATVAAIGSIMIGAIKEDGYSNSFSIGSIVCAGSLGILIPPSIVLIVYGVTVDQSIGRLFMAGVVPGILLGGALMVFTYIAAVRGGFKKTQRAPFSEVWASFKDASWGLFVVVIIIGGIYGGLFTPTEAAAVSAVYGFLVVKFIYGDLSWKQIPEVIKGSASTAAMIMFIIANAMVFAYLLTIEQIPQQLAAWIIDMNLNKVMFLVVVNVLLLAAGNFMEPSSLIMIIAPLIFPVAMQLGIDPIHLGIIVTVNMEVGMLTPPVGLNLFVASGISGESLGEVVKAAIPWFFVLLVGLLVITYVPAISLWLPNLMYGS</sequence>
<evidence type="ECO:0000256" key="5">
    <source>
        <dbReference type="ARBA" id="ARBA00022989"/>
    </source>
</evidence>
<keyword evidence="10" id="KW-1185">Reference proteome</keyword>
<dbReference type="PIRSF" id="PIRSF006066">
    <property type="entry name" value="HI0050"/>
    <property type="match status" value="1"/>
</dbReference>
<evidence type="ECO:0000313" key="9">
    <source>
        <dbReference type="EMBL" id="ALC17335.1"/>
    </source>
</evidence>
<accession>A0A0M4D7X6</accession>
<dbReference type="GO" id="GO:0005886">
    <property type="term" value="C:plasma membrane"/>
    <property type="evidence" value="ECO:0007669"/>
    <property type="project" value="UniProtKB-SubCell"/>
</dbReference>
<feature type="transmembrane region" description="Helical" evidence="7">
    <location>
        <begin position="170"/>
        <end position="193"/>
    </location>
</feature>